<dbReference type="AlphaFoldDB" id="A0A136M0C1"/>
<dbReference type="PANTHER" id="PTHR19328">
    <property type="entry name" value="HEDGEHOG-INTERACTING PROTEIN"/>
    <property type="match status" value="1"/>
</dbReference>
<keyword evidence="1" id="KW-0472">Membrane</keyword>
<keyword evidence="1" id="KW-1133">Transmembrane helix</keyword>
<evidence type="ECO:0000313" key="3">
    <source>
        <dbReference type="EMBL" id="KXK27343.1"/>
    </source>
</evidence>
<gene>
    <name evidence="3" type="primary">gdhB</name>
    <name evidence="3" type="ORF">TR69_WS6001000218</name>
</gene>
<dbReference type="PANTHER" id="PTHR19328:SF53">
    <property type="entry name" value="MEMBRANE PROTEIN"/>
    <property type="match status" value="1"/>
</dbReference>
<reference evidence="3 4" key="1">
    <citation type="submission" date="2015-02" db="EMBL/GenBank/DDBJ databases">
        <title>Improved understanding of the partial-nitritation anammox process through 23 genomes representing the majority of the microbial community.</title>
        <authorList>
            <person name="Speth D.R."/>
            <person name="In T Zandt M."/>
            <person name="Guerrero Cruz S."/>
            <person name="Jetten M.S."/>
            <person name="Dutilh B.E."/>
        </authorList>
    </citation>
    <scope>NUCLEOTIDE SEQUENCE [LARGE SCALE GENOMIC DNA]</scope>
    <source>
        <strain evidence="3">OLB20</strain>
    </source>
</reference>
<evidence type="ECO:0000256" key="1">
    <source>
        <dbReference type="SAM" id="Phobius"/>
    </source>
</evidence>
<dbReference type="Proteomes" id="UP000070457">
    <property type="component" value="Unassembled WGS sequence"/>
</dbReference>
<dbReference type="SUPFAM" id="SSF50952">
    <property type="entry name" value="Soluble quinoprotein glucose dehydrogenase"/>
    <property type="match status" value="1"/>
</dbReference>
<dbReference type="InterPro" id="IPR011041">
    <property type="entry name" value="Quinoprot_gluc/sorb_DH_b-prop"/>
</dbReference>
<dbReference type="InterPro" id="IPR054539">
    <property type="entry name" value="Beta-prop_PDH"/>
</dbReference>
<dbReference type="GO" id="GO:0008876">
    <property type="term" value="F:quinoprotein glucose dehydrogenase activity"/>
    <property type="evidence" value="ECO:0007669"/>
    <property type="project" value="UniProtKB-EC"/>
</dbReference>
<proteinExistence type="predicted"/>
<feature type="domain" description="Pyrroloquinoline quinone-dependent pyranose dehydrogenase beta-propeller" evidence="2">
    <location>
        <begin position="95"/>
        <end position="444"/>
    </location>
</feature>
<keyword evidence="1" id="KW-0812">Transmembrane</keyword>
<comment type="caution">
    <text evidence="3">The sequence shown here is derived from an EMBL/GenBank/DDBJ whole genome shotgun (WGS) entry which is preliminary data.</text>
</comment>
<keyword evidence="3" id="KW-0560">Oxidoreductase</keyword>
<dbReference type="Pfam" id="PF22807">
    <property type="entry name" value="TrAA12"/>
    <property type="match status" value="1"/>
</dbReference>
<evidence type="ECO:0000259" key="2">
    <source>
        <dbReference type="Pfam" id="PF22807"/>
    </source>
</evidence>
<protein>
    <submittedName>
        <fullName evidence="3">Quinoprotein glucose dehydrogenase B</fullName>
        <ecNumber evidence="3">1.1.5.2</ecNumber>
    </submittedName>
</protein>
<dbReference type="EMBL" id="JYNZ01000002">
    <property type="protein sequence ID" value="KXK27343.1"/>
    <property type="molecule type" value="Genomic_DNA"/>
</dbReference>
<dbReference type="Gene3D" id="2.120.10.30">
    <property type="entry name" value="TolB, C-terminal domain"/>
    <property type="match status" value="1"/>
</dbReference>
<dbReference type="EC" id="1.1.5.2" evidence="3"/>
<accession>A0A136M0C1</accession>
<evidence type="ECO:0000313" key="4">
    <source>
        <dbReference type="Proteomes" id="UP000070457"/>
    </source>
</evidence>
<sequence length="449" mass="48912">MVQTHHTPADTGSRRTGLNTAVALVAQLLPAAAIGALVLVISVTVGVDSHPVAPAPAQPVQMTPVPFSDLVPFTLDIPKQFSAERNGVKKQMFLPRGFEISVYASGFSHPRFFVFGPANEMYITDRSTGTVSVVRDRDNDGRADQTAVVTGGLDQPHGLDLHNGDLYVAEQGNVHVFRSIRPDGTFAAREIVIDDLPVLAPHDDKHVWHATRTLVVGPDQKIYIAAGSGCDHCLEEDPARAAIMRYNLDGSGKELFARGLRNTVGIYFEQTPAGYRMWGTDNGNEDIGEDLPPDEINLIEKGKDYGWPYCYGDDSEQPGFAGSKPYCENVQTKPVGLLPAHSAPIGLSMMPAAGNSQKQQFPDDYSSKLFIALQGSNPGNIPSGQLRGQKVVTFDTETHEVRDFVTGWFDPVSKERWDTLVGIGFDRNGAMYVSGRDTGYIYRVVYTGD</sequence>
<organism evidence="3 4">
    <name type="scientific">candidate division WS6 bacterium OLB20</name>
    <dbReference type="NCBI Taxonomy" id="1617426"/>
    <lineage>
        <taxon>Bacteria</taxon>
        <taxon>Candidatus Dojkabacteria</taxon>
    </lineage>
</organism>
<dbReference type="STRING" id="1617426.TR69_WS6001000218"/>
<dbReference type="InterPro" id="IPR011042">
    <property type="entry name" value="6-blade_b-propeller_TolB-like"/>
</dbReference>
<name>A0A136M0C1_9BACT</name>
<feature type="transmembrane region" description="Helical" evidence="1">
    <location>
        <begin position="21"/>
        <end position="47"/>
    </location>
</feature>